<dbReference type="GO" id="GO:0005351">
    <property type="term" value="F:carbohydrate:proton symporter activity"/>
    <property type="evidence" value="ECO:0007669"/>
    <property type="project" value="TreeGrafter"/>
</dbReference>
<evidence type="ECO:0000256" key="1">
    <source>
        <dbReference type="ARBA" id="ARBA00004141"/>
    </source>
</evidence>
<dbReference type="GO" id="GO:0016020">
    <property type="term" value="C:membrane"/>
    <property type="evidence" value="ECO:0007669"/>
    <property type="project" value="UniProtKB-SubCell"/>
</dbReference>
<evidence type="ECO:0000256" key="9">
    <source>
        <dbReference type="SAM" id="MobiDB-lite"/>
    </source>
</evidence>
<feature type="transmembrane region" description="Helical" evidence="10">
    <location>
        <begin position="63"/>
        <end position="82"/>
    </location>
</feature>
<evidence type="ECO:0000256" key="4">
    <source>
        <dbReference type="ARBA" id="ARBA00022771"/>
    </source>
</evidence>
<dbReference type="Proteomes" id="UP000017559">
    <property type="component" value="Unassembled WGS sequence"/>
</dbReference>
<keyword evidence="6 10" id="KW-1133">Transmembrane helix</keyword>
<evidence type="ECO:0000256" key="6">
    <source>
        <dbReference type="ARBA" id="ARBA00022989"/>
    </source>
</evidence>
<dbReference type="PANTHER" id="PTHR48022">
    <property type="entry name" value="PLASTIDIC GLUCOSE TRANSPORTER 4"/>
    <property type="match status" value="1"/>
</dbReference>
<dbReference type="SMART" id="SM00249">
    <property type="entry name" value="PHD"/>
    <property type="match status" value="1"/>
</dbReference>
<dbReference type="PANTHER" id="PTHR48022:SF52">
    <property type="entry name" value="SUGAR TRANSPORTER, PUTATIVE-RELATED"/>
    <property type="match status" value="1"/>
</dbReference>
<evidence type="ECO:0000256" key="3">
    <source>
        <dbReference type="ARBA" id="ARBA00022723"/>
    </source>
</evidence>
<dbReference type="InterPro" id="IPR001965">
    <property type="entry name" value="Znf_PHD"/>
</dbReference>
<evidence type="ECO:0000256" key="7">
    <source>
        <dbReference type="ARBA" id="ARBA00023136"/>
    </source>
</evidence>
<dbReference type="InterPro" id="IPR019787">
    <property type="entry name" value="Znf_PHD-finger"/>
</dbReference>
<dbReference type="InterPro" id="IPR050360">
    <property type="entry name" value="MFS_Sugar_Transporters"/>
</dbReference>
<evidence type="ECO:0000256" key="10">
    <source>
        <dbReference type="SAM" id="Phobius"/>
    </source>
</evidence>
<dbReference type="Gene3D" id="1.20.1250.20">
    <property type="entry name" value="MFS general substrate transporter like domains"/>
    <property type="match status" value="1"/>
</dbReference>
<dbReference type="Pfam" id="PF00083">
    <property type="entry name" value="Sugar_tr"/>
    <property type="match status" value="1"/>
</dbReference>
<dbReference type="KEGG" id="mrr:Moror_6082"/>
<evidence type="ECO:0000259" key="11">
    <source>
        <dbReference type="PROSITE" id="PS50016"/>
    </source>
</evidence>
<name>V2WS82_MONRO</name>
<keyword evidence="13" id="KW-1185">Reference proteome</keyword>
<proteinExistence type="predicted"/>
<dbReference type="HOGENOM" id="CLU_711915_0_0_1"/>
<keyword evidence="7 10" id="KW-0472">Membrane</keyword>
<dbReference type="PROSITE" id="PS01359">
    <property type="entry name" value="ZF_PHD_1"/>
    <property type="match status" value="1"/>
</dbReference>
<protein>
    <submittedName>
        <fullName evidence="12">Hexose transporter</fullName>
    </submittedName>
</protein>
<dbReference type="InterPro" id="IPR036259">
    <property type="entry name" value="MFS_trans_sf"/>
</dbReference>
<dbReference type="OrthoDB" id="10033786at2759"/>
<dbReference type="Pfam" id="PF00628">
    <property type="entry name" value="PHD"/>
    <property type="match status" value="1"/>
</dbReference>
<accession>V2WS82</accession>
<dbReference type="InterPro" id="IPR013083">
    <property type="entry name" value="Znf_RING/FYVE/PHD"/>
</dbReference>
<evidence type="ECO:0000256" key="2">
    <source>
        <dbReference type="ARBA" id="ARBA00022692"/>
    </source>
</evidence>
<keyword evidence="5" id="KW-0862">Zinc</keyword>
<evidence type="ECO:0000256" key="8">
    <source>
        <dbReference type="PROSITE-ProRule" id="PRU00146"/>
    </source>
</evidence>
<feature type="transmembrane region" description="Helical" evidence="10">
    <location>
        <begin position="33"/>
        <end position="51"/>
    </location>
</feature>
<dbReference type="PROSITE" id="PS50016">
    <property type="entry name" value="ZF_PHD_2"/>
    <property type="match status" value="1"/>
</dbReference>
<evidence type="ECO:0000256" key="5">
    <source>
        <dbReference type="ARBA" id="ARBA00022833"/>
    </source>
</evidence>
<dbReference type="InterPro" id="IPR011011">
    <property type="entry name" value="Znf_FYVE_PHD"/>
</dbReference>
<organism evidence="12 13">
    <name type="scientific">Moniliophthora roreri (strain MCA 2997)</name>
    <name type="common">Cocoa frosty pod rot fungus</name>
    <name type="synonym">Crinipellis roreri</name>
    <dbReference type="NCBI Taxonomy" id="1381753"/>
    <lineage>
        <taxon>Eukaryota</taxon>
        <taxon>Fungi</taxon>
        <taxon>Dikarya</taxon>
        <taxon>Basidiomycota</taxon>
        <taxon>Agaricomycotina</taxon>
        <taxon>Agaricomycetes</taxon>
        <taxon>Agaricomycetidae</taxon>
        <taxon>Agaricales</taxon>
        <taxon>Marasmiineae</taxon>
        <taxon>Marasmiaceae</taxon>
        <taxon>Moniliophthora</taxon>
    </lineage>
</organism>
<dbReference type="SUPFAM" id="SSF103473">
    <property type="entry name" value="MFS general substrate transporter"/>
    <property type="match status" value="1"/>
</dbReference>
<evidence type="ECO:0000313" key="12">
    <source>
        <dbReference type="EMBL" id="ESK83085.1"/>
    </source>
</evidence>
<feature type="region of interest" description="Disordered" evidence="9">
    <location>
        <begin position="289"/>
        <end position="312"/>
    </location>
</feature>
<keyword evidence="2 10" id="KW-0812">Transmembrane</keyword>
<dbReference type="AlphaFoldDB" id="V2WS82"/>
<comment type="subcellular location">
    <subcellularLocation>
        <location evidence="1">Membrane</location>
        <topology evidence="1">Multi-pass membrane protein</topology>
    </subcellularLocation>
</comment>
<reference evidence="12 13" key="1">
    <citation type="journal article" date="2014" name="BMC Genomics">
        <title>Genome and secretome analysis of the hemibiotrophic fungal pathogen, Moniliophthora roreri, which causes frosty pod rot disease of cacao: mechanisms of the biotrophic and necrotrophic phases.</title>
        <authorList>
            <person name="Meinhardt L.W."/>
            <person name="Costa G.G.L."/>
            <person name="Thomazella D.P.T."/>
            <person name="Teixeira P.J.P.L."/>
            <person name="Carazzolle M.F."/>
            <person name="Schuster S.C."/>
            <person name="Carlson J.E."/>
            <person name="Guiltinan M.J."/>
            <person name="Mieczkowski P."/>
            <person name="Farmer A."/>
            <person name="Ramaraj T."/>
            <person name="Crozier J."/>
            <person name="Davis R.E."/>
            <person name="Shao J."/>
            <person name="Melnick R.L."/>
            <person name="Pereira G.A.G."/>
            <person name="Bailey B.A."/>
        </authorList>
    </citation>
    <scope>NUCLEOTIDE SEQUENCE [LARGE SCALE GENOMIC DNA]</scope>
    <source>
        <strain evidence="12 13">MCA 2997</strain>
    </source>
</reference>
<sequence length="388" mass="44681">MIFVFFGFGDIGWTPLPYLYCSEILTYNLRAKAMSYFSLVQALALTFSMYINPVELEILRWKYYAVYVAVLSVYFVLARWLFIETKSIEDGSQSYQYITSSRDQNHVTFFTLYSYRRNLAPASCFEYTNRQRAPVLKTLMQRQPHHAKACLRCQSTFSGPNRFLLTCQSCEETFHHNCYDPPMKEDELKELIKATVEYMKSLNQPGPSFSSRLTVQTWRCHRCRGTKAANSYREKEVINVDSSESEPEVTELKTTQPALVHVLQRKEVIVLDSDSDSAVELLPIPKHKRIRSTRPQPAKDSPPVSRAESIPASHTEVIVEGKPDYTPGGAIVERPKPSPEYYSLSPQWMRSFLDGSIALPAPRKPRSRKRHAVRLDHVELKLDLLQLH</sequence>
<dbReference type="EMBL" id="AWSO01001680">
    <property type="protein sequence ID" value="ESK83085.1"/>
    <property type="molecule type" value="Genomic_DNA"/>
</dbReference>
<dbReference type="Gene3D" id="3.30.40.10">
    <property type="entry name" value="Zinc/RING finger domain, C3HC4 (zinc finger)"/>
    <property type="match status" value="1"/>
</dbReference>
<dbReference type="SUPFAM" id="SSF57903">
    <property type="entry name" value="FYVE/PHD zinc finger"/>
    <property type="match status" value="1"/>
</dbReference>
<feature type="domain" description="PHD-type" evidence="11">
    <location>
        <begin position="147"/>
        <end position="226"/>
    </location>
</feature>
<keyword evidence="3" id="KW-0479">Metal-binding</keyword>
<comment type="caution">
    <text evidence="12">The sequence shown here is derived from an EMBL/GenBank/DDBJ whole genome shotgun (WGS) entry which is preliminary data.</text>
</comment>
<dbReference type="InterPro" id="IPR005828">
    <property type="entry name" value="MFS_sugar_transport-like"/>
</dbReference>
<dbReference type="InterPro" id="IPR019786">
    <property type="entry name" value="Zinc_finger_PHD-type_CS"/>
</dbReference>
<dbReference type="GO" id="GO:0008270">
    <property type="term" value="F:zinc ion binding"/>
    <property type="evidence" value="ECO:0007669"/>
    <property type="project" value="UniProtKB-KW"/>
</dbReference>
<evidence type="ECO:0000313" key="13">
    <source>
        <dbReference type="Proteomes" id="UP000017559"/>
    </source>
</evidence>
<keyword evidence="4 8" id="KW-0863">Zinc-finger</keyword>
<gene>
    <name evidence="12" type="ORF">Moror_6082</name>
</gene>